<sequence length="76" mass="8221">MRKRHAEEPANRRAGRWLTAGHNTVRVQRIPAAFADTVMSRDCRESAVSTFGARVRVVGGDSPDSVCLSGEALGLL</sequence>
<proteinExistence type="predicted"/>
<dbReference type="EMBL" id="JAINUF010000008">
    <property type="protein sequence ID" value="KAJ8351417.1"/>
    <property type="molecule type" value="Genomic_DNA"/>
</dbReference>
<dbReference type="AlphaFoldDB" id="A0A9Q1ISS9"/>
<dbReference type="Proteomes" id="UP001152622">
    <property type="component" value="Chromosome 8"/>
</dbReference>
<evidence type="ECO:0000313" key="1">
    <source>
        <dbReference type="EMBL" id="KAJ8351417.1"/>
    </source>
</evidence>
<organism evidence="1 2">
    <name type="scientific">Synaphobranchus kaupii</name>
    <name type="common">Kaup's arrowtooth eel</name>
    <dbReference type="NCBI Taxonomy" id="118154"/>
    <lineage>
        <taxon>Eukaryota</taxon>
        <taxon>Metazoa</taxon>
        <taxon>Chordata</taxon>
        <taxon>Craniata</taxon>
        <taxon>Vertebrata</taxon>
        <taxon>Euteleostomi</taxon>
        <taxon>Actinopterygii</taxon>
        <taxon>Neopterygii</taxon>
        <taxon>Teleostei</taxon>
        <taxon>Anguilliformes</taxon>
        <taxon>Synaphobranchidae</taxon>
        <taxon>Synaphobranchus</taxon>
    </lineage>
</organism>
<keyword evidence="2" id="KW-1185">Reference proteome</keyword>
<gene>
    <name evidence="1" type="ORF">SKAU_G00228930</name>
</gene>
<accession>A0A9Q1ISS9</accession>
<reference evidence="1" key="1">
    <citation type="journal article" date="2023" name="Science">
        <title>Genome structures resolve the early diversification of teleost fishes.</title>
        <authorList>
            <person name="Parey E."/>
            <person name="Louis A."/>
            <person name="Montfort J."/>
            <person name="Bouchez O."/>
            <person name="Roques C."/>
            <person name="Iampietro C."/>
            <person name="Lluch J."/>
            <person name="Castinel A."/>
            <person name="Donnadieu C."/>
            <person name="Desvignes T."/>
            <person name="Floi Bucao C."/>
            <person name="Jouanno E."/>
            <person name="Wen M."/>
            <person name="Mejri S."/>
            <person name="Dirks R."/>
            <person name="Jansen H."/>
            <person name="Henkel C."/>
            <person name="Chen W.J."/>
            <person name="Zahm M."/>
            <person name="Cabau C."/>
            <person name="Klopp C."/>
            <person name="Thompson A.W."/>
            <person name="Robinson-Rechavi M."/>
            <person name="Braasch I."/>
            <person name="Lecointre G."/>
            <person name="Bobe J."/>
            <person name="Postlethwait J.H."/>
            <person name="Berthelot C."/>
            <person name="Roest Crollius H."/>
            <person name="Guiguen Y."/>
        </authorList>
    </citation>
    <scope>NUCLEOTIDE SEQUENCE</scope>
    <source>
        <strain evidence="1">WJC10195</strain>
    </source>
</reference>
<comment type="caution">
    <text evidence="1">The sequence shown here is derived from an EMBL/GenBank/DDBJ whole genome shotgun (WGS) entry which is preliminary data.</text>
</comment>
<name>A0A9Q1ISS9_SYNKA</name>
<protein>
    <submittedName>
        <fullName evidence="1">Uncharacterized protein</fullName>
    </submittedName>
</protein>
<evidence type="ECO:0000313" key="2">
    <source>
        <dbReference type="Proteomes" id="UP001152622"/>
    </source>
</evidence>